<evidence type="ECO:0000256" key="6">
    <source>
        <dbReference type="ARBA" id="ARBA00022755"/>
    </source>
</evidence>
<comment type="catalytic activity">
    <reaction evidence="8">
        <text>5-amino-1-(5-phospho-D-ribosyl)imidazole-4-carboxylate + L-aspartate + ATP = (2S)-2-[5-amino-1-(5-phospho-beta-D-ribosyl)imidazole-4-carboxamido]succinate + ADP + phosphate + 2 H(+)</text>
        <dbReference type="Rhea" id="RHEA:22628"/>
        <dbReference type="ChEBI" id="CHEBI:15378"/>
        <dbReference type="ChEBI" id="CHEBI:29991"/>
        <dbReference type="ChEBI" id="CHEBI:30616"/>
        <dbReference type="ChEBI" id="CHEBI:43474"/>
        <dbReference type="ChEBI" id="CHEBI:58443"/>
        <dbReference type="ChEBI" id="CHEBI:77657"/>
        <dbReference type="ChEBI" id="CHEBI:456216"/>
        <dbReference type="EC" id="6.3.2.6"/>
    </reaction>
</comment>
<feature type="domain" description="SAICAR synthetase/ADE2 N-terminal" evidence="9">
    <location>
        <begin position="27"/>
        <end position="284"/>
    </location>
</feature>
<dbReference type="EMBL" id="MHTV01000033">
    <property type="protein sequence ID" value="OHA66433.1"/>
    <property type="molecule type" value="Genomic_DNA"/>
</dbReference>
<gene>
    <name evidence="10" type="ORF">A3C04_01245</name>
</gene>
<keyword evidence="6" id="KW-0658">Purine biosynthesis</keyword>
<evidence type="ECO:0000313" key="10">
    <source>
        <dbReference type="EMBL" id="OHA66433.1"/>
    </source>
</evidence>
<comment type="pathway">
    <text evidence="1">Purine metabolism; IMP biosynthesis via de novo pathway; 5-amino-1-(5-phospho-D-ribosyl)imidazole-4-carboxamide from 5-amino-1-(5-phospho-D-ribosyl)imidazole-4-carboxylate: step 1/2.</text>
</comment>
<reference evidence="10 11" key="1">
    <citation type="journal article" date="2016" name="Nat. Commun.">
        <title>Thousands of microbial genomes shed light on interconnected biogeochemical processes in an aquifer system.</title>
        <authorList>
            <person name="Anantharaman K."/>
            <person name="Brown C.T."/>
            <person name="Hug L.A."/>
            <person name="Sharon I."/>
            <person name="Castelle C.J."/>
            <person name="Probst A.J."/>
            <person name="Thomas B.C."/>
            <person name="Singh A."/>
            <person name="Wilkins M.J."/>
            <person name="Karaoz U."/>
            <person name="Brodie E.L."/>
            <person name="Williams K.H."/>
            <person name="Hubbard S.S."/>
            <person name="Banfield J.F."/>
        </authorList>
    </citation>
    <scope>NUCLEOTIDE SEQUENCE [LARGE SCALE GENOMIC DNA]</scope>
</reference>
<name>A0A1G2R0X9_9BACT</name>
<sequence length="341" mass="38791">MTTSKLPPIRRTAPYVRDLLSQGFTLVNQGKVRDAFAIPGIPGAILLVASDGISIYDFVLPSVIPSKGEILTTLTHFWMNVIFPDILSDQVAMNMTQYLRKRYSAIPAKRSLVVYDLKMMPYEMIFRYHLGGSIFREYQEKGTAAGQSMPVGLPRWAKLNVPVFTPSTKEFKGHDVNIMAEEFFARTGSLGRMAVERLENLYITAYGYAFSRGIIILDTKFEVGNAIAPWARGTLRVADEVLTPDSSRFAMVEDVQEALRSKQDPRFFDKQMVRDWGAQIETPWGPGIGNLDPRNPDHVSFVREHCVIPPSLVEETRARYHRLFQMLTGYTLEEYQREFFS</sequence>
<accession>A0A1G2R0X9</accession>
<evidence type="ECO:0000256" key="5">
    <source>
        <dbReference type="ARBA" id="ARBA00022741"/>
    </source>
</evidence>
<evidence type="ECO:0000256" key="4">
    <source>
        <dbReference type="ARBA" id="ARBA00022598"/>
    </source>
</evidence>
<dbReference type="PANTHER" id="PTHR43700:SF1">
    <property type="entry name" value="PHOSPHORIBOSYLAMINOIMIDAZOLE-SUCCINOCARBOXAMIDE SYNTHASE"/>
    <property type="match status" value="1"/>
</dbReference>
<dbReference type="Gene3D" id="3.30.470.20">
    <property type="entry name" value="ATP-grasp fold, B domain"/>
    <property type="match status" value="1"/>
</dbReference>
<dbReference type="SUPFAM" id="SSF56104">
    <property type="entry name" value="SAICAR synthase-like"/>
    <property type="match status" value="1"/>
</dbReference>
<dbReference type="GO" id="GO:0005524">
    <property type="term" value="F:ATP binding"/>
    <property type="evidence" value="ECO:0007669"/>
    <property type="project" value="UniProtKB-KW"/>
</dbReference>
<dbReference type="EC" id="6.3.2.6" evidence="3"/>
<keyword evidence="5" id="KW-0547">Nucleotide-binding</keyword>
<evidence type="ECO:0000256" key="8">
    <source>
        <dbReference type="ARBA" id="ARBA00048475"/>
    </source>
</evidence>
<dbReference type="GO" id="GO:0006189">
    <property type="term" value="P:'de novo' IMP biosynthetic process"/>
    <property type="evidence" value="ECO:0007669"/>
    <property type="project" value="UniProtKB-UniPathway"/>
</dbReference>
<evidence type="ECO:0000256" key="3">
    <source>
        <dbReference type="ARBA" id="ARBA00012217"/>
    </source>
</evidence>
<evidence type="ECO:0000256" key="1">
    <source>
        <dbReference type="ARBA" id="ARBA00004672"/>
    </source>
</evidence>
<dbReference type="InterPro" id="IPR028923">
    <property type="entry name" value="SAICAR_synt/ADE2_N"/>
</dbReference>
<dbReference type="PANTHER" id="PTHR43700">
    <property type="entry name" value="PHOSPHORIBOSYLAMINOIMIDAZOLE-SUCCINOCARBOXAMIDE SYNTHASE"/>
    <property type="match status" value="1"/>
</dbReference>
<keyword evidence="7" id="KW-0067">ATP-binding</keyword>
<dbReference type="GO" id="GO:0004639">
    <property type="term" value="F:phosphoribosylaminoimidazolesuccinocarboxamide synthase activity"/>
    <property type="evidence" value="ECO:0007669"/>
    <property type="project" value="UniProtKB-EC"/>
</dbReference>
<comment type="caution">
    <text evidence="10">The sequence shown here is derived from an EMBL/GenBank/DDBJ whole genome shotgun (WGS) entry which is preliminary data.</text>
</comment>
<keyword evidence="4" id="KW-0436">Ligase</keyword>
<organism evidence="10 11">
    <name type="scientific">Candidatus Wildermuthbacteria bacterium RIFCSPHIGHO2_02_FULL_45_25</name>
    <dbReference type="NCBI Taxonomy" id="1802450"/>
    <lineage>
        <taxon>Bacteria</taxon>
        <taxon>Candidatus Wildermuthiibacteriota</taxon>
    </lineage>
</organism>
<dbReference type="CDD" id="cd01414">
    <property type="entry name" value="SAICAR_synt_Sc"/>
    <property type="match status" value="1"/>
</dbReference>
<protein>
    <recommendedName>
        <fullName evidence="3">phosphoribosylaminoimidazolesuccinocarboxamide synthase</fullName>
        <ecNumber evidence="3">6.3.2.6</ecNumber>
    </recommendedName>
</protein>
<evidence type="ECO:0000259" key="9">
    <source>
        <dbReference type="Pfam" id="PF01259"/>
    </source>
</evidence>
<proteinExistence type="inferred from homology"/>
<dbReference type="UniPathway" id="UPA00074">
    <property type="reaction ID" value="UER00131"/>
</dbReference>
<dbReference type="AlphaFoldDB" id="A0A1G2R0X9"/>
<dbReference type="Gene3D" id="3.30.200.20">
    <property type="entry name" value="Phosphorylase Kinase, domain 1"/>
    <property type="match status" value="1"/>
</dbReference>
<dbReference type="Pfam" id="PF01259">
    <property type="entry name" value="SAICAR_synt"/>
    <property type="match status" value="1"/>
</dbReference>
<evidence type="ECO:0000256" key="2">
    <source>
        <dbReference type="ARBA" id="ARBA00010190"/>
    </source>
</evidence>
<dbReference type="GO" id="GO:0005737">
    <property type="term" value="C:cytoplasm"/>
    <property type="evidence" value="ECO:0007669"/>
    <property type="project" value="TreeGrafter"/>
</dbReference>
<dbReference type="Proteomes" id="UP000178092">
    <property type="component" value="Unassembled WGS sequence"/>
</dbReference>
<evidence type="ECO:0000313" key="11">
    <source>
        <dbReference type="Proteomes" id="UP000178092"/>
    </source>
</evidence>
<comment type="similarity">
    <text evidence="2">Belongs to the SAICAR synthetase family.</text>
</comment>
<evidence type="ECO:0000256" key="7">
    <source>
        <dbReference type="ARBA" id="ARBA00022840"/>
    </source>
</evidence>